<feature type="compositionally biased region" description="Basic and acidic residues" evidence="1">
    <location>
        <begin position="148"/>
        <end position="161"/>
    </location>
</feature>
<dbReference type="EMBL" id="FOMX01000069">
    <property type="protein sequence ID" value="SFF42432.1"/>
    <property type="molecule type" value="Genomic_DNA"/>
</dbReference>
<sequence length="176" mass="19182">MAPMTTPEHCLVFLATLLVACAGPPPSSVRPPPADTTTDPLPCVGRSRRSREHDPTLGTIHVRTWCEWDHVIVERRGSAWAEHCLVEREHALTMWDATRRDQVAAVLAALPGRAASSLQPAPPPDPQPPPEELLVPMIQTSCPCPRAGDSRGEHCWDHPCDPPRLPDPTPTSPTPC</sequence>
<organism evidence="2 3">
    <name type="scientific">Nannocystis exedens</name>
    <dbReference type="NCBI Taxonomy" id="54"/>
    <lineage>
        <taxon>Bacteria</taxon>
        <taxon>Pseudomonadati</taxon>
        <taxon>Myxococcota</taxon>
        <taxon>Polyangia</taxon>
        <taxon>Nannocystales</taxon>
        <taxon>Nannocystaceae</taxon>
        <taxon>Nannocystis</taxon>
    </lineage>
</organism>
<feature type="region of interest" description="Disordered" evidence="1">
    <location>
        <begin position="115"/>
        <end position="176"/>
    </location>
</feature>
<name>A0A1I2IJ86_9BACT</name>
<dbReference type="AlphaFoldDB" id="A0A1I2IJ86"/>
<feature type="compositionally biased region" description="Pro residues" evidence="1">
    <location>
        <begin position="162"/>
        <end position="176"/>
    </location>
</feature>
<protein>
    <submittedName>
        <fullName evidence="2">Uncharacterized protein</fullName>
    </submittedName>
</protein>
<evidence type="ECO:0000256" key="1">
    <source>
        <dbReference type="SAM" id="MobiDB-lite"/>
    </source>
</evidence>
<accession>A0A1I2IJ86</accession>
<evidence type="ECO:0000313" key="3">
    <source>
        <dbReference type="Proteomes" id="UP000199400"/>
    </source>
</evidence>
<evidence type="ECO:0000313" key="2">
    <source>
        <dbReference type="EMBL" id="SFF42432.1"/>
    </source>
</evidence>
<keyword evidence="3" id="KW-1185">Reference proteome</keyword>
<gene>
    <name evidence="2" type="ORF">SAMN02745121_08779</name>
</gene>
<feature type="region of interest" description="Disordered" evidence="1">
    <location>
        <begin position="26"/>
        <end position="53"/>
    </location>
</feature>
<dbReference type="Proteomes" id="UP000199400">
    <property type="component" value="Unassembled WGS sequence"/>
</dbReference>
<feature type="compositionally biased region" description="Pro residues" evidence="1">
    <location>
        <begin position="120"/>
        <end position="131"/>
    </location>
</feature>
<proteinExistence type="predicted"/>
<reference evidence="3" key="1">
    <citation type="submission" date="2016-10" db="EMBL/GenBank/DDBJ databases">
        <authorList>
            <person name="Varghese N."/>
            <person name="Submissions S."/>
        </authorList>
    </citation>
    <scope>NUCLEOTIDE SEQUENCE [LARGE SCALE GENOMIC DNA]</scope>
    <source>
        <strain evidence="3">ATCC 25963</strain>
    </source>
</reference>